<feature type="compositionally biased region" description="Basic and acidic residues" evidence="1">
    <location>
        <begin position="573"/>
        <end position="593"/>
    </location>
</feature>
<dbReference type="Proteomes" id="UP000272015">
    <property type="component" value="Unassembled WGS sequence"/>
</dbReference>
<evidence type="ECO:0000313" key="3">
    <source>
        <dbReference type="EMBL" id="RJT89345.1"/>
    </source>
</evidence>
<dbReference type="InterPro" id="IPR004879">
    <property type="entry name" value="Ssp411-like_TRX"/>
</dbReference>
<evidence type="ECO:0000256" key="1">
    <source>
        <dbReference type="SAM" id="MobiDB-lite"/>
    </source>
</evidence>
<dbReference type="PIRSF" id="PIRSF006402">
    <property type="entry name" value="UCP006402_thioredoxin"/>
    <property type="match status" value="1"/>
</dbReference>
<dbReference type="EMBL" id="QZVS01000074">
    <property type="protein sequence ID" value="RJT89345.1"/>
    <property type="molecule type" value="Genomic_DNA"/>
</dbReference>
<dbReference type="RefSeq" id="WP_119973654.1">
    <property type="nucleotide sequence ID" value="NZ_JBHSQA010000001.1"/>
</dbReference>
<dbReference type="SUPFAM" id="SSF48208">
    <property type="entry name" value="Six-hairpin glycosidases"/>
    <property type="match status" value="1"/>
</dbReference>
<name>A0A3A5MJY5_9MICO</name>
<keyword evidence="4" id="KW-1185">Reference proteome</keyword>
<dbReference type="PANTHER" id="PTHR42899:SF1">
    <property type="entry name" value="SPERMATOGENESIS-ASSOCIATED PROTEIN 20"/>
    <property type="match status" value="1"/>
</dbReference>
<accession>A0A3A5MJY5</accession>
<dbReference type="CDD" id="cd02955">
    <property type="entry name" value="SSP411"/>
    <property type="match status" value="1"/>
</dbReference>
<gene>
    <name evidence="3" type="ORF">D6T64_07195</name>
</gene>
<dbReference type="AlphaFoldDB" id="A0A3A5MJY5"/>
<dbReference type="InterPro" id="IPR008928">
    <property type="entry name" value="6-hairpin_glycosidase_sf"/>
</dbReference>
<comment type="caution">
    <text evidence="3">The sequence shown here is derived from an EMBL/GenBank/DDBJ whole genome shotgun (WGS) entry which is preliminary data.</text>
</comment>
<protein>
    <submittedName>
        <fullName evidence="3">Thioredoxin domain-containing protein</fullName>
    </submittedName>
</protein>
<dbReference type="InterPro" id="IPR036249">
    <property type="entry name" value="Thioredoxin-like_sf"/>
</dbReference>
<dbReference type="SUPFAM" id="SSF52833">
    <property type="entry name" value="Thioredoxin-like"/>
    <property type="match status" value="1"/>
</dbReference>
<feature type="domain" description="Spermatogenesis-associated protein 20-like TRX" evidence="2">
    <location>
        <begin position="3"/>
        <end position="170"/>
    </location>
</feature>
<organism evidence="3 4">
    <name type="scientific">Cryobacterium melibiosiphilum</name>
    <dbReference type="NCBI Taxonomy" id="995039"/>
    <lineage>
        <taxon>Bacteria</taxon>
        <taxon>Bacillati</taxon>
        <taxon>Actinomycetota</taxon>
        <taxon>Actinomycetes</taxon>
        <taxon>Micrococcales</taxon>
        <taxon>Microbacteriaceae</taxon>
        <taxon>Cryobacterium</taxon>
    </lineage>
</organism>
<proteinExistence type="predicted"/>
<dbReference type="OrthoDB" id="9762614at2"/>
<dbReference type="InterPro" id="IPR024705">
    <property type="entry name" value="Ssp411"/>
</dbReference>
<reference evidence="3 4" key="1">
    <citation type="submission" date="2018-09" db="EMBL/GenBank/DDBJ databases">
        <title>Novel species of Cryobacterium.</title>
        <authorList>
            <person name="Liu Q."/>
            <person name="Xin Y.-H."/>
        </authorList>
    </citation>
    <scope>NUCLEOTIDE SEQUENCE [LARGE SCALE GENOMIC DNA]</scope>
    <source>
        <strain evidence="3 4">Hh39</strain>
    </source>
</reference>
<evidence type="ECO:0000313" key="4">
    <source>
        <dbReference type="Proteomes" id="UP000272015"/>
    </source>
</evidence>
<dbReference type="PANTHER" id="PTHR42899">
    <property type="entry name" value="SPERMATOGENESIS-ASSOCIATED PROTEIN 20"/>
    <property type="match status" value="1"/>
</dbReference>
<dbReference type="Gene3D" id="3.40.30.10">
    <property type="entry name" value="Glutaredoxin"/>
    <property type="match status" value="1"/>
</dbReference>
<evidence type="ECO:0000259" key="2">
    <source>
        <dbReference type="Pfam" id="PF03190"/>
    </source>
</evidence>
<sequence>MSNRLADAISPYLRSHAENPVDWHSWGPEAFAEAGARDVPVLVSIGYSTCHWCHVMARESFSDPVLAAYLNAHFVSIKVDREEHPDVDASYLAAASAFVEGLGWPLNVFVTPEGQAFHAGTYFPPLPIAAQGSGGGGHPSFRMVLEAVTDAWTTRRAAVTAGAAQVAGALTESSEQLARTNPLPDSAALAAAVAELAAYEDDLFGGFGGAPKFPVAPALGFLLDQPTGRALALRTLKRMGASPLRDPVEGGFFRYAVNRDWSDPHYERMLYDNAQLLELYTRAFTLTSEPWARLVAEGIAGFLLAVLQLPDGGFASAQDSESTVAGQRVEGGYYALDVEARRSEAPPALDDKVLTGWNGLAIGALARVGFAFDVPPYTNAARRAADYLLEKHLRADGTLVRASVSGRPSAAQATLEDYGMCARGLLELAAATGEVRYALVGRDLIDGTLRAPSDTAGGVAGEREATDANTLAVATPPFHAPNGPDPVLRGQGLVVSVDPSEGAYPSGLTATADASRLLYLLTADTRYRDAAVTALGPVAGLAPARPLAFGASLRLMATLTGAAEQLVIVSPDPRPDDPDHPDGPDRRDPRPDSGRSVAPATDSLLAAVRRRPAGLVASVTDGQARAFASAGFDLFAGRSAIGGRPTAYVCRDFTCRLPVTDPADLAAAAVPAAAGTAPAGTVTE</sequence>
<feature type="region of interest" description="Disordered" evidence="1">
    <location>
        <begin position="569"/>
        <end position="598"/>
    </location>
</feature>
<dbReference type="Pfam" id="PF03190">
    <property type="entry name" value="Thioredox_DsbH"/>
    <property type="match status" value="1"/>
</dbReference>
<dbReference type="GO" id="GO:0005975">
    <property type="term" value="P:carbohydrate metabolic process"/>
    <property type="evidence" value="ECO:0007669"/>
    <property type="project" value="InterPro"/>
</dbReference>